<dbReference type="EMBL" id="CAJMWZ010004223">
    <property type="protein sequence ID" value="CAE6486775.1"/>
    <property type="molecule type" value="Genomic_DNA"/>
</dbReference>
<accession>A0A8H3H7Z1</accession>
<dbReference type="Proteomes" id="UP000663850">
    <property type="component" value="Unassembled WGS sequence"/>
</dbReference>
<organism evidence="1 2">
    <name type="scientific">Rhizoctonia solani</name>
    <dbReference type="NCBI Taxonomy" id="456999"/>
    <lineage>
        <taxon>Eukaryota</taxon>
        <taxon>Fungi</taxon>
        <taxon>Dikarya</taxon>
        <taxon>Basidiomycota</taxon>
        <taxon>Agaricomycotina</taxon>
        <taxon>Agaricomycetes</taxon>
        <taxon>Cantharellales</taxon>
        <taxon>Ceratobasidiaceae</taxon>
        <taxon>Rhizoctonia</taxon>
    </lineage>
</organism>
<dbReference type="InterPro" id="IPR032675">
    <property type="entry name" value="LRR_dom_sf"/>
</dbReference>
<proteinExistence type="predicted"/>
<evidence type="ECO:0008006" key="3">
    <source>
        <dbReference type="Google" id="ProtNLM"/>
    </source>
</evidence>
<protein>
    <recommendedName>
        <fullName evidence="3">F-box domain-containing protein</fullName>
    </recommendedName>
</protein>
<evidence type="ECO:0000313" key="2">
    <source>
        <dbReference type="Proteomes" id="UP000663850"/>
    </source>
</evidence>
<sequence>MPTTRLQAKRARQSEVNQRPLVGINRLPSEVLSEIFLICDRTRGSLDGNWNPFVCQIVFPSICRYWRKVALSTIALWTRVTLLDRPPWHFSKLCLLRSGSTALLDINLGMEGKFWAETEDHTWEECAQRTRDAFDFIVEHGGVPSRWRTFTTVTDILSAQLVVIGFLGKAHFPSLTSLDMTLNVSDVYGYANGFTLGELEQSSPRILFQGPLPRLRSVKLECVPNSYLFGHRLHPQLVGLSHLEIHFEGLYPSLADFNKMLVANPNLETLTVNTEMIIGPVGVDRGLPKAQLPMLQSLSFVKVASSFWTLHAIAMLDVPNLISLELTLSISPYLGGEEGGIRKLLDHIIGDQSQATPEARFPSLRSLTLASAMQPGFEHDIAAVLAAYPQLTSLTLPTCPSLSPLFKRPWLAPGIERLWVGVKDLVQLKNVVHSRCKAGLPLRTVLVDNLELREKVKSNDRARLRKYVDFALVLGDGERMDDD</sequence>
<name>A0A8H3H7Z1_9AGAM</name>
<dbReference type="SUPFAM" id="SSF52047">
    <property type="entry name" value="RNI-like"/>
    <property type="match status" value="1"/>
</dbReference>
<evidence type="ECO:0000313" key="1">
    <source>
        <dbReference type="EMBL" id="CAE6486775.1"/>
    </source>
</evidence>
<dbReference type="Gene3D" id="3.80.10.10">
    <property type="entry name" value="Ribonuclease Inhibitor"/>
    <property type="match status" value="1"/>
</dbReference>
<gene>
    <name evidence="1" type="ORF">RDB_LOCUS80343</name>
</gene>
<dbReference type="AlphaFoldDB" id="A0A8H3H7Z1"/>
<comment type="caution">
    <text evidence="1">The sequence shown here is derived from an EMBL/GenBank/DDBJ whole genome shotgun (WGS) entry which is preliminary data.</text>
</comment>
<reference evidence="1" key="1">
    <citation type="submission" date="2021-01" db="EMBL/GenBank/DDBJ databases">
        <authorList>
            <person name="Kaushik A."/>
        </authorList>
    </citation>
    <scope>NUCLEOTIDE SEQUENCE</scope>
    <source>
        <strain evidence="1">Type strain: AG8-Rh-89/</strain>
    </source>
</reference>